<dbReference type="InterPro" id="IPR050121">
    <property type="entry name" value="Cytochrome_P450_monoxygenase"/>
</dbReference>
<dbReference type="STRING" id="1141098.A0A1Y2EBE8"/>
<evidence type="ECO:0000256" key="4">
    <source>
        <dbReference type="ARBA" id="ARBA00023004"/>
    </source>
</evidence>
<accession>A0A1Y2EBE8</accession>
<proteinExistence type="inferred from homology"/>
<dbReference type="AlphaFoldDB" id="A0A1Y2EBE8"/>
<comment type="caution">
    <text evidence="5">The sequence shown here is derived from an EMBL/GenBank/DDBJ whole genome shotgun (WGS) entry which is preliminary data.</text>
</comment>
<dbReference type="InterPro" id="IPR036396">
    <property type="entry name" value="Cyt_P450_sf"/>
</dbReference>
<evidence type="ECO:0000256" key="3">
    <source>
        <dbReference type="ARBA" id="ARBA00022723"/>
    </source>
</evidence>
<dbReference type="GO" id="GO:0005506">
    <property type="term" value="F:iron ion binding"/>
    <property type="evidence" value="ECO:0007669"/>
    <property type="project" value="InterPro"/>
</dbReference>
<dbReference type="Proteomes" id="UP000193689">
    <property type="component" value="Unassembled WGS sequence"/>
</dbReference>
<keyword evidence="3" id="KW-0479">Metal-binding</keyword>
<dbReference type="SUPFAM" id="SSF48264">
    <property type="entry name" value="Cytochrome P450"/>
    <property type="match status" value="1"/>
</dbReference>
<protein>
    <submittedName>
        <fullName evidence="5">Cytochrome P450</fullName>
    </submittedName>
</protein>
<dbReference type="RefSeq" id="XP_040719168.1">
    <property type="nucleotide sequence ID" value="XM_040862906.1"/>
</dbReference>
<keyword evidence="2" id="KW-0349">Heme</keyword>
<dbReference type="EMBL" id="MCFJ01000003">
    <property type="protein sequence ID" value="ORY68881.1"/>
    <property type="molecule type" value="Genomic_DNA"/>
</dbReference>
<keyword evidence="6" id="KW-1185">Reference proteome</keyword>
<dbReference type="GeneID" id="63779118"/>
<dbReference type="GO" id="GO:0020037">
    <property type="term" value="F:heme binding"/>
    <property type="evidence" value="ECO:0007669"/>
    <property type="project" value="InterPro"/>
</dbReference>
<keyword evidence="4" id="KW-0408">Iron</keyword>
<dbReference type="InParanoid" id="A0A1Y2EBE8"/>
<dbReference type="Pfam" id="PF00067">
    <property type="entry name" value="p450"/>
    <property type="match status" value="1"/>
</dbReference>
<dbReference type="OrthoDB" id="1470350at2759"/>
<evidence type="ECO:0000313" key="5">
    <source>
        <dbReference type="EMBL" id="ORY68881.1"/>
    </source>
</evidence>
<gene>
    <name evidence="5" type="ORF">BCR38DRAFT_472325</name>
</gene>
<dbReference type="Gene3D" id="1.10.630.10">
    <property type="entry name" value="Cytochrome P450"/>
    <property type="match status" value="1"/>
</dbReference>
<dbReference type="PANTHER" id="PTHR24305:SF166">
    <property type="entry name" value="CYTOCHROME P450 12A4, MITOCHONDRIAL-RELATED"/>
    <property type="match status" value="1"/>
</dbReference>
<reference evidence="5 6" key="1">
    <citation type="submission" date="2016-07" db="EMBL/GenBank/DDBJ databases">
        <title>Pervasive Adenine N6-methylation of Active Genes in Fungi.</title>
        <authorList>
            <consortium name="DOE Joint Genome Institute"/>
            <person name="Mondo S.J."/>
            <person name="Dannebaum R.O."/>
            <person name="Kuo R.C."/>
            <person name="Labutti K."/>
            <person name="Haridas S."/>
            <person name="Kuo A."/>
            <person name="Salamov A."/>
            <person name="Ahrendt S.R."/>
            <person name="Lipzen A."/>
            <person name="Sullivan W."/>
            <person name="Andreopoulos W.B."/>
            <person name="Clum A."/>
            <person name="Lindquist E."/>
            <person name="Daum C."/>
            <person name="Ramamoorthy G.K."/>
            <person name="Gryganskyi A."/>
            <person name="Culley D."/>
            <person name="Magnuson J.K."/>
            <person name="James T.Y."/>
            <person name="O'Malley M.A."/>
            <person name="Stajich J.E."/>
            <person name="Spatafora J.W."/>
            <person name="Visel A."/>
            <person name="Grigoriev I.V."/>
        </authorList>
    </citation>
    <scope>NUCLEOTIDE SEQUENCE [LARGE SCALE GENOMIC DNA]</scope>
    <source>
        <strain evidence="5 6">CBS 129021</strain>
    </source>
</reference>
<evidence type="ECO:0000256" key="2">
    <source>
        <dbReference type="ARBA" id="ARBA00022617"/>
    </source>
</evidence>
<name>A0A1Y2EBE8_9PEZI</name>
<dbReference type="GO" id="GO:0016705">
    <property type="term" value="F:oxidoreductase activity, acting on paired donors, with incorporation or reduction of molecular oxygen"/>
    <property type="evidence" value="ECO:0007669"/>
    <property type="project" value="InterPro"/>
</dbReference>
<comment type="similarity">
    <text evidence="1">Belongs to the cytochrome P450 family.</text>
</comment>
<organism evidence="5 6">
    <name type="scientific">Pseudomassariella vexata</name>
    <dbReference type="NCBI Taxonomy" id="1141098"/>
    <lineage>
        <taxon>Eukaryota</taxon>
        <taxon>Fungi</taxon>
        <taxon>Dikarya</taxon>
        <taxon>Ascomycota</taxon>
        <taxon>Pezizomycotina</taxon>
        <taxon>Sordariomycetes</taxon>
        <taxon>Xylariomycetidae</taxon>
        <taxon>Amphisphaeriales</taxon>
        <taxon>Pseudomassariaceae</taxon>
        <taxon>Pseudomassariella</taxon>
    </lineage>
</organism>
<dbReference type="InterPro" id="IPR001128">
    <property type="entry name" value="Cyt_P450"/>
</dbReference>
<evidence type="ECO:0000313" key="6">
    <source>
        <dbReference type="Proteomes" id="UP000193689"/>
    </source>
</evidence>
<dbReference type="GO" id="GO:0004497">
    <property type="term" value="F:monooxygenase activity"/>
    <property type="evidence" value="ECO:0007669"/>
    <property type="project" value="InterPro"/>
</dbReference>
<sequence length="235" mass="25702">MSRAPRLIEQQPEAPKDGVEMEVLVLGMPRTGTNLLGSKELSNLTVAGTLTSSSWANGIQSRLRKEIRTNLPSSTRAITAAEVDSLPYLNAFCNEVFRLYPPVPSIVRETRIDTCLDGTFIPKGTTLLILAGATNLDKERWGPDAEDFNPDRWMGEGRANSGGSDSSYANLSFLTGPRGYIEQSFAKSELLCLVAVLVGRFNIELQDPNKKLEIVRAISASPSDGVIARFTWLEV</sequence>
<evidence type="ECO:0000256" key="1">
    <source>
        <dbReference type="ARBA" id="ARBA00010617"/>
    </source>
</evidence>
<dbReference type="PANTHER" id="PTHR24305">
    <property type="entry name" value="CYTOCHROME P450"/>
    <property type="match status" value="1"/>
</dbReference>